<dbReference type="HAMAP" id="MF_00258">
    <property type="entry name" value="Glu_racemase"/>
    <property type="match status" value="1"/>
</dbReference>
<dbReference type="InterPro" id="IPR018187">
    <property type="entry name" value="Asp/Glu_racemase_AS_1"/>
</dbReference>
<dbReference type="RefSeq" id="WP_127016738.1">
    <property type="nucleotide sequence ID" value="NZ_CP016379.1"/>
</dbReference>
<dbReference type="AlphaFoldDB" id="A0A3Q9HR25"/>
<keyword evidence="3 7" id="KW-0133">Cell shape</keyword>
<evidence type="ECO:0000256" key="2">
    <source>
        <dbReference type="ARBA" id="ARBA00013090"/>
    </source>
</evidence>
<dbReference type="PANTHER" id="PTHR21198">
    <property type="entry name" value="GLUTAMATE RACEMASE"/>
    <property type="match status" value="1"/>
</dbReference>
<dbReference type="GO" id="GO:0071555">
    <property type="term" value="P:cell wall organization"/>
    <property type="evidence" value="ECO:0007669"/>
    <property type="project" value="UniProtKB-KW"/>
</dbReference>
<protein>
    <recommendedName>
        <fullName evidence="2 7">Glutamate racemase</fullName>
        <ecNumber evidence="2 7">5.1.1.3</ecNumber>
    </recommendedName>
</protein>
<comment type="function">
    <text evidence="7">Provides the (R)-glutamate required for cell wall biosynthesis.</text>
</comment>
<dbReference type="InterPro" id="IPR004391">
    <property type="entry name" value="Glu_race"/>
</dbReference>
<dbReference type="NCBIfam" id="TIGR00067">
    <property type="entry name" value="glut_race"/>
    <property type="match status" value="1"/>
</dbReference>
<feature type="active site" description="Proton donor/acceptor" evidence="7">
    <location>
        <position position="186"/>
    </location>
</feature>
<dbReference type="Gene3D" id="3.40.50.1860">
    <property type="match status" value="2"/>
</dbReference>
<evidence type="ECO:0000256" key="3">
    <source>
        <dbReference type="ARBA" id="ARBA00022960"/>
    </source>
</evidence>
<feature type="active site" description="Proton donor/acceptor" evidence="7">
    <location>
        <position position="75"/>
    </location>
</feature>
<dbReference type="Proteomes" id="UP000267250">
    <property type="component" value="Chromosome"/>
</dbReference>
<dbReference type="PANTHER" id="PTHR21198:SF2">
    <property type="entry name" value="GLUTAMATE RACEMASE"/>
    <property type="match status" value="1"/>
</dbReference>
<evidence type="ECO:0000256" key="4">
    <source>
        <dbReference type="ARBA" id="ARBA00022984"/>
    </source>
</evidence>
<reference evidence="8 9" key="1">
    <citation type="submission" date="2016-07" db="EMBL/GenBank/DDBJ databases">
        <title>Genome and transcriptome analysis of iron-reducing fermentative bacteria Anoxybacter fermentans.</title>
        <authorList>
            <person name="Zeng X."/>
            <person name="Shao Z."/>
        </authorList>
    </citation>
    <scope>NUCLEOTIDE SEQUENCE [LARGE SCALE GENOMIC DNA]</scope>
    <source>
        <strain evidence="8 9">DY22613</strain>
    </source>
</reference>
<dbReference type="PROSITE" id="PS00924">
    <property type="entry name" value="ASP_GLU_RACEMASE_2"/>
    <property type="match status" value="1"/>
</dbReference>
<dbReference type="Pfam" id="PF01177">
    <property type="entry name" value="Asp_Glu_race"/>
    <property type="match status" value="1"/>
</dbReference>
<evidence type="ECO:0000256" key="7">
    <source>
        <dbReference type="HAMAP-Rule" id="MF_00258"/>
    </source>
</evidence>
<proteinExistence type="inferred from homology"/>
<dbReference type="KEGG" id="aft:BBF96_08400"/>
<feature type="binding site" evidence="7">
    <location>
        <begin position="11"/>
        <end position="12"/>
    </location>
    <ligand>
        <name>substrate</name>
    </ligand>
</feature>
<evidence type="ECO:0000256" key="5">
    <source>
        <dbReference type="ARBA" id="ARBA00023235"/>
    </source>
</evidence>
<accession>A0A3Q9HR25</accession>
<feature type="binding site" evidence="7">
    <location>
        <begin position="43"/>
        <end position="44"/>
    </location>
    <ligand>
        <name>substrate</name>
    </ligand>
</feature>
<dbReference type="InterPro" id="IPR033134">
    <property type="entry name" value="Asp/Glu_racemase_AS_2"/>
</dbReference>
<comment type="similarity">
    <text evidence="7">Belongs to the aspartate/glutamate racemases family.</text>
</comment>
<name>A0A3Q9HR25_9FIRM</name>
<dbReference type="OrthoDB" id="9801055at2"/>
<comment type="pathway">
    <text evidence="7">Cell wall biogenesis; peptidoglycan biosynthesis.</text>
</comment>
<comment type="catalytic activity">
    <reaction evidence="1 7">
        <text>L-glutamate = D-glutamate</text>
        <dbReference type="Rhea" id="RHEA:12813"/>
        <dbReference type="ChEBI" id="CHEBI:29985"/>
        <dbReference type="ChEBI" id="CHEBI:29986"/>
        <dbReference type="EC" id="5.1.1.3"/>
    </reaction>
</comment>
<keyword evidence="6 7" id="KW-0961">Cell wall biogenesis/degradation</keyword>
<sequence>MTRESPIGFLDSGVGGLTITSEVVKRLPGENIIYYGDNLHIPYGSKPQLEVREYVLTIIEYLVCEKKAKYVVIACNTATVAAIDTVRERFDVPVIGPVEEGAKKAVNSSKNQKIGLIAAEGTVKSGGYQNAIHKLNPDAEVVAVPAPKLVPLVESGKLYGPETEKVLREYLTPILNAGCDSIILGCTHYPFLTESIEKVSDGQLKIIFPGTEIARKIENDLKAKNLLNTAEKGEEICLTSQLDKVSKEFLQIGRKKLGMKLEFKELNLF</sequence>
<dbReference type="InterPro" id="IPR001920">
    <property type="entry name" value="Asp/Glu_race"/>
</dbReference>
<evidence type="ECO:0000256" key="6">
    <source>
        <dbReference type="ARBA" id="ARBA00023316"/>
    </source>
</evidence>
<dbReference type="EMBL" id="CP016379">
    <property type="protein sequence ID" value="AZR73400.1"/>
    <property type="molecule type" value="Genomic_DNA"/>
</dbReference>
<keyword evidence="9" id="KW-1185">Reference proteome</keyword>
<evidence type="ECO:0000256" key="1">
    <source>
        <dbReference type="ARBA" id="ARBA00001602"/>
    </source>
</evidence>
<dbReference type="GO" id="GO:0008881">
    <property type="term" value="F:glutamate racemase activity"/>
    <property type="evidence" value="ECO:0007669"/>
    <property type="project" value="UniProtKB-UniRule"/>
</dbReference>
<gene>
    <name evidence="7" type="primary">murI</name>
    <name evidence="8" type="ORF">BBF96_08400</name>
</gene>
<organism evidence="8 9">
    <name type="scientific">Anoxybacter fermentans</name>
    <dbReference type="NCBI Taxonomy" id="1323375"/>
    <lineage>
        <taxon>Bacteria</taxon>
        <taxon>Bacillati</taxon>
        <taxon>Bacillota</taxon>
        <taxon>Clostridia</taxon>
        <taxon>Halanaerobiales</taxon>
        <taxon>Anoxybacter</taxon>
    </lineage>
</organism>
<evidence type="ECO:0000313" key="8">
    <source>
        <dbReference type="EMBL" id="AZR73400.1"/>
    </source>
</evidence>
<keyword evidence="5 7" id="KW-0413">Isomerase</keyword>
<keyword evidence="4 7" id="KW-0573">Peptidoglycan synthesis</keyword>
<dbReference type="UniPathway" id="UPA00219"/>
<feature type="binding site" evidence="7">
    <location>
        <begin position="76"/>
        <end position="77"/>
    </location>
    <ligand>
        <name>substrate</name>
    </ligand>
</feature>
<dbReference type="GO" id="GO:0009252">
    <property type="term" value="P:peptidoglycan biosynthetic process"/>
    <property type="evidence" value="ECO:0007669"/>
    <property type="project" value="UniProtKB-UniRule"/>
</dbReference>
<dbReference type="SUPFAM" id="SSF53681">
    <property type="entry name" value="Aspartate/glutamate racemase"/>
    <property type="match status" value="2"/>
</dbReference>
<dbReference type="GO" id="GO:0008360">
    <property type="term" value="P:regulation of cell shape"/>
    <property type="evidence" value="ECO:0007669"/>
    <property type="project" value="UniProtKB-KW"/>
</dbReference>
<dbReference type="EC" id="5.1.1.3" evidence="2 7"/>
<evidence type="ECO:0000313" key="9">
    <source>
        <dbReference type="Proteomes" id="UP000267250"/>
    </source>
</evidence>
<dbReference type="InterPro" id="IPR015942">
    <property type="entry name" value="Asp/Glu/hydantoin_racemase"/>
</dbReference>
<dbReference type="FunFam" id="3.40.50.1860:FF:000001">
    <property type="entry name" value="Glutamate racemase"/>
    <property type="match status" value="1"/>
</dbReference>
<dbReference type="PROSITE" id="PS00923">
    <property type="entry name" value="ASP_GLU_RACEMASE_1"/>
    <property type="match status" value="1"/>
</dbReference>
<feature type="binding site" evidence="7">
    <location>
        <begin position="187"/>
        <end position="188"/>
    </location>
    <ligand>
        <name>substrate</name>
    </ligand>
</feature>